<feature type="signal peptide" evidence="7">
    <location>
        <begin position="1"/>
        <end position="24"/>
    </location>
</feature>
<feature type="domain" description="GW" evidence="8">
    <location>
        <begin position="179"/>
        <end position="257"/>
    </location>
</feature>
<keyword evidence="10" id="KW-1185">Reference proteome</keyword>
<feature type="chain" id="PRO_5012465718" description="GW domain-containing protein" evidence="7">
    <location>
        <begin position="25"/>
        <end position="1104"/>
    </location>
</feature>
<keyword evidence="4" id="KW-0378">Hydrolase</keyword>
<dbReference type="InterPro" id="IPR038200">
    <property type="entry name" value="GW_dom_sf"/>
</dbReference>
<proteinExistence type="predicted"/>
<evidence type="ECO:0000256" key="5">
    <source>
        <dbReference type="ARBA" id="ARBA00023316"/>
    </source>
</evidence>
<evidence type="ECO:0000256" key="6">
    <source>
        <dbReference type="SAM" id="MobiDB-lite"/>
    </source>
</evidence>
<feature type="domain" description="GW" evidence="8">
    <location>
        <begin position="488"/>
        <end position="567"/>
    </location>
</feature>
<dbReference type="AlphaFoldDB" id="A0A221M923"/>
<dbReference type="Proteomes" id="UP000204391">
    <property type="component" value="Chromosome"/>
</dbReference>
<protein>
    <recommendedName>
        <fullName evidence="8">GW domain-containing protein</fullName>
    </recommendedName>
</protein>
<accession>A0A221M923</accession>
<feature type="compositionally biased region" description="Basic and acidic residues" evidence="6">
    <location>
        <begin position="27"/>
        <end position="82"/>
    </location>
</feature>
<dbReference type="RefSeq" id="WP_089530690.1">
    <property type="nucleotide sequence ID" value="NZ_CP022437.1"/>
</dbReference>
<evidence type="ECO:0000313" key="9">
    <source>
        <dbReference type="EMBL" id="ASN04120.1"/>
    </source>
</evidence>
<feature type="compositionally biased region" description="Basic and acidic residues" evidence="6">
    <location>
        <begin position="90"/>
        <end position="99"/>
    </location>
</feature>
<feature type="compositionally biased region" description="Low complexity" evidence="6">
    <location>
        <begin position="100"/>
        <end position="113"/>
    </location>
</feature>
<comment type="subcellular location">
    <subcellularLocation>
        <location evidence="1">Secreted</location>
    </subcellularLocation>
</comment>
<sequence>MKKTAIVIITFLLFTLSIPSQIFANDSKDSKVNESDVKITNVEDKDILKEKNTTEGLEKDEGNSPSVEKDINNQTSEKEADKSQSQSSLKTEDEPKENTQDTLDNTQDTLDNTQESEKVNPEKNESVIEKDSSTNEQENIFQEKKESDTTNETNEKSTEKKASVNTLTVPNTFSVADINKSNTSRLGHIQSESVNIYENLTDMPYITAGEKYTNQVYYIKQQAVIKGQTYYLISLEPSKTRGVVGWVKADDLSTYSHTGVDSDSKTFYIKGTGSAYNKAWGGSKNLVYGDMSKFANHKFTVHLTEAVGTNTWYRGQLNGKTIWLHEAYVKPLLKSNTSKLGHIKSERVQIYKDLGVQTSSFTAGETYTNQVYYIKEQANLEGQTYYLISLKPSRTSGVVGWVKAKDLSTYSHTGVDRDSKSFYIKGTGSAYSKAWGGSKDLVYEDMSKYANYKFTVHLTEAVGTNTWYRGQLNGKTIWLHEAYVVTHSQSHTSKLGHIVSSNVKIFTDPYSNSSYKTAEETYTNQVYYIKEQAVTNGQTYYLISIEPSRTNGVIGWVRAEDLSTYSHTSVNSNVKTFYIKGTGSAYSKAWGGSKDLVYEDMSQYINEEFTVHLTEAVGSNTWYRGKLNGKTIWLHEAYVKSYIKSNTSKLGHIKSAKVKIYNSLESESSYKTAGEKYTNQVYYIKEQAFTKSQSYYLISLEPSRVNGVVGWVKAEDLSTYSHTGVDSQQKTFIIEGTGNAYNKAWGGSKNVVYSDLSNYRNKEFVIDLTEAVGGNIWYRGQLSGKTVWIHESFLKKVIDISTFYNMTLDEMVDIQMTATPQTDKRYKLWIREDAFDSITDGVGTINNNVWNLRRGPGTMYARGGQVAANSTHHILDSSIGADEYTWYNIKYTSGWVTPDIIDLRYYLNPANFLDTFRDKLQFLKLSQTAGIDVNEVNEKILIGKGVLEGKAQAFVEASRTYGVNEIYLISHALLETGNGASALATGVKVDGDQGERIVYNMYGTGAYDDCPLLCGANYAYEQGWFTPELAIKGGARFVGENYVSEGQDTLYKIRWDPLFASNNGRFGHQYATDIRWAYKQTERMSYLYSLLNGYKLILDIPVYK</sequence>
<reference evidence="9 10" key="1">
    <citation type="journal article" date="2003" name="Int. J. Syst. Evol. Microbiol.">
        <title>Virgibacillus carmonensis sp. nov., Virgibacillus necropolis sp. nov. and Virgibacillus picturae sp. nov., three novel species isolated from deteriorated mural paintings, transfer of the species of the genus salibacillus to Virgibacillus, as Virgibacillus marismortui comb. nov. and Virgibacillus salexigens comb. nov., and emended description of the genus Virgibacillus.</title>
        <authorList>
            <person name="Heyrman J."/>
            <person name="Logan N.A."/>
            <person name="Busse H.J."/>
            <person name="Balcaen A."/>
            <person name="Lebbe L."/>
            <person name="Rodriguez-Diaz M."/>
            <person name="Swings J."/>
            <person name="De Vos P."/>
        </authorList>
    </citation>
    <scope>NUCLEOTIDE SEQUENCE [LARGE SCALE GENOMIC DNA]</scope>
    <source>
        <strain evidence="9 10">LMG 19488</strain>
    </source>
</reference>
<evidence type="ECO:0000256" key="3">
    <source>
        <dbReference type="ARBA" id="ARBA00022729"/>
    </source>
</evidence>
<dbReference type="InterPro" id="IPR003646">
    <property type="entry name" value="SH3-like_bac-type"/>
</dbReference>
<feature type="compositionally biased region" description="Basic and acidic residues" evidence="6">
    <location>
        <begin position="115"/>
        <end position="133"/>
    </location>
</feature>
<dbReference type="SMART" id="SM00047">
    <property type="entry name" value="LYZ2"/>
    <property type="match status" value="1"/>
</dbReference>
<organism evidence="9 10">
    <name type="scientific">Virgibacillus necropolis</name>
    <dbReference type="NCBI Taxonomy" id="163877"/>
    <lineage>
        <taxon>Bacteria</taxon>
        <taxon>Bacillati</taxon>
        <taxon>Bacillota</taxon>
        <taxon>Bacilli</taxon>
        <taxon>Bacillales</taxon>
        <taxon>Bacillaceae</taxon>
        <taxon>Virgibacillus</taxon>
    </lineage>
</organism>
<dbReference type="SUPFAM" id="SSF82057">
    <property type="entry name" value="Prokaryotic SH3-related domain"/>
    <property type="match status" value="2"/>
</dbReference>
<dbReference type="Pfam" id="PF13457">
    <property type="entry name" value="GW"/>
    <property type="match status" value="8"/>
</dbReference>
<keyword evidence="2" id="KW-0964">Secreted</keyword>
<dbReference type="GO" id="GO:0071555">
    <property type="term" value="P:cell wall organization"/>
    <property type="evidence" value="ECO:0007669"/>
    <property type="project" value="UniProtKB-KW"/>
</dbReference>
<dbReference type="KEGG" id="vne:CFK40_03425"/>
<dbReference type="GO" id="GO:0005576">
    <property type="term" value="C:extracellular region"/>
    <property type="evidence" value="ECO:0007669"/>
    <property type="project" value="UniProtKB-SubCell"/>
</dbReference>
<dbReference type="Pfam" id="PF01832">
    <property type="entry name" value="Glucosaminidase"/>
    <property type="match status" value="1"/>
</dbReference>
<name>A0A221M923_9BACI</name>
<evidence type="ECO:0000256" key="4">
    <source>
        <dbReference type="ARBA" id="ARBA00022801"/>
    </source>
</evidence>
<dbReference type="OrthoDB" id="9816557at2"/>
<dbReference type="GO" id="GO:0004040">
    <property type="term" value="F:amidase activity"/>
    <property type="evidence" value="ECO:0007669"/>
    <property type="project" value="InterPro"/>
</dbReference>
<dbReference type="InterPro" id="IPR002901">
    <property type="entry name" value="MGlyc_endo_b_GlcNAc-like_dom"/>
</dbReference>
<feature type="region of interest" description="Disordered" evidence="6">
    <location>
        <begin position="27"/>
        <end position="164"/>
    </location>
</feature>
<evidence type="ECO:0000259" key="8">
    <source>
        <dbReference type="PROSITE" id="PS51780"/>
    </source>
</evidence>
<evidence type="ECO:0000256" key="7">
    <source>
        <dbReference type="SAM" id="SignalP"/>
    </source>
</evidence>
<keyword evidence="3 7" id="KW-0732">Signal</keyword>
<feature type="domain" description="GW" evidence="8">
    <location>
        <begin position="643"/>
        <end position="722"/>
    </location>
</feature>
<dbReference type="InterPro" id="IPR025987">
    <property type="entry name" value="GW_dom"/>
</dbReference>
<evidence type="ECO:0000313" key="10">
    <source>
        <dbReference type="Proteomes" id="UP000204391"/>
    </source>
</evidence>
<dbReference type="Gene3D" id="2.30.30.40">
    <property type="entry name" value="SH3 Domains"/>
    <property type="match status" value="1"/>
</dbReference>
<gene>
    <name evidence="9" type="ORF">CFK40_03425</name>
</gene>
<keyword evidence="5" id="KW-0961">Cell wall biogenesis/degradation</keyword>
<dbReference type="PROSITE" id="PS51780">
    <property type="entry name" value="GW"/>
    <property type="match status" value="4"/>
</dbReference>
<dbReference type="SMART" id="SM00287">
    <property type="entry name" value="SH3b"/>
    <property type="match status" value="1"/>
</dbReference>
<evidence type="ECO:0000256" key="1">
    <source>
        <dbReference type="ARBA" id="ARBA00004613"/>
    </source>
</evidence>
<dbReference type="Gene3D" id="2.30.30.170">
    <property type="match status" value="8"/>
</dbReference>
<evidence type="ECO:0000256" key="2">
    <source>
        <dbReference type="ARBA" id="ARBA00022525"/>
    </source>
</evidence>
<dbReference type="EMBL" id="CP022437">
    <property type="protein sequence ID" value="ASN04120.1"/>
    <property type="molecule type" value="Genomic_DNA"/>
</dbReference>
<feature type="domain" description="GW" evidence="8">
    <location>
        <begin position="333"/>
        <end position="412"/>
    </location>
</feature>
<feature type="compositionally biased region" description="Basic and acidic residues" evidence="6">
    <location>
        <begin position="141"/>
        <end position="162"/>
    </location>
</feature>